<name>A0A0A9HMA9_ARUDO</name>
<organism evidence="1">
    <name type="scientific">Arundo donax</name>
    <name type="common">Giant reed</name>
    <name type="synonym">Donax arundinaceus</name>
    <dbReference type="NCBI Taxonomy" id="35708"/>
    <lineage>
        <taxon>Eukaryota</taxon>
        <taxon>Viridiplantae</taxon>
        <taxon>Streptophyta</taxon>
        <taxon>Embryophyta</taxon>
        <taxon>Tracheophyta</taxon>
        <taxon>Spermatophyta</taxon>
        <taxon>Magnoliopsida</taxon>
        <taxon>Liliopsida</taxon>
        <taxon>Poales</taxon>
        <taxon>Poaceae</taxon>
        <taxon>PACMAD clade</taxon>
        <taxon>Arundinoideae</taxon>
        <taxon>Arundineae</taxon>
        <taxon>Arundo</taxon>
    </lineage>
</organism>
<reference evidence="1" key="1">
    <citation type="submission" date="2014-09" db="EMBL/GenBank/DDBJ databases">
        <authorList>
            <person name="Magalhaes I.L.F."/>
            <person name="Oliveira U."/>
            <person name="Santos F.R."/>
            <person name="Vidigal T.H.D.A."/>
            <person name="Brescovit A.D."/>
            <person name="Santos A.J."/>
        </authorList>
    </citation>
    <scope>NUCLEOTIDE SEQUENCE</scope>
    <source>
        <tissue evidence="1">Shoot tissue taken approximately 20 cm above the soil surface</tissue>
    </source>
</reference>
<protein>
    <submittedName>
        <fullName evidence="1">Uncharacterized protein</fullName>
    </submittedName>
</protein>
<evidence type="ECO:0000313" key="1">
    <source>
        <dbReference type="EMBL" id="JAE35991.1"/>
    </source>
</evidence>
<reference evidence="1" key="2">
    <citation type="journal article" date="2015" name="Data Brief">
        <title>Shoot transcriptome of the giant reed, Arundo donax.</title>
        <authorList>
            <person name="Barrero R.A."/>
            <person name="Guerrero F.D."/>
            <person name="Moolhuijzen P."/>
            <person name="Goolsby J.A."/>
            <person name="Tidwell J."/>
            <person name="Bellgard S.E."/>
            <person name="Bellgard M.I."/>
        </authorList>
    </citation>
    <scope>NUCLEOTIDE SEQUENCE</scope>
    <source>
        <tissue evidence="1">Shoot tissue taken approximately 20 cm above the soil surface</tissue>
    </source>
</reference>
<proteinExistence type="predicted"/>
<accession>A0A0A9HMA9</accession>
<sequence>MPNAVKQGPGATAELPFNLFRTVYTNCTCTAVEVNVKGHCGGIFFA</sequence>
<dbReference type="AlphaFoldDB" id="A0A0A9HMA9"/>
<dbReference type="EMBL" id="GBRH01161905">
    <property type="protein sequence ID" value="JAE35991.1"/>
    <property type="molecule type" value="Transcribed_RNA"/>
</dbReference>